<evidence type="ECO:0000313" key="4">
    <source>
        <dbReference type="Proteomes" id="UP001147746"/>
    </source>
</evidence>
<keyword evidence="2" id="KW-0472">Membrane</keyword>
<gene>
    <name evidence="3" type="ORF">N7476_002214</name>
</gene>
<proteinExistence type="predicted"/>
<dbReference type="AlphaFoldDB" id="A0A9W9U9H4"/>
<accession>A0A9W9U9H4</accession>
<evidence type="ECO:0000256" key="1">
    <source>
        <dbReference type="SAM" id="MobiDB-lite"/>
    </source>
</evidence>
<protein>
    <submittedName>
        <fullName evidence="3">Uncharacterized protein</fullName>
    </submittedName>
</protein>
<dbReference type="OrthoDB" id="5367275at2759"/>
<feature type="region of interest" description="Disordered" evidence="1">
    <location>
        <begin position="47"/>
        <end position="68"/>
    </location>
</feature>
<keyword evidence="2" id="KW-1133">Transmembrane helix</keyword>
<feature type="transmembrane region" description="Helical" evidence="2">
    <location>
        <begin position="148"/>
        <end position="167"/>
    </location>
</feature>
<keyword evidence="4" id="KW-1185">Reference proteome</keyword>
<keyword evidence="2" id="KW-0812">Transmembrane</keyword>
<evidence type="ECO:0000313" key="3">
    <source>
        <dbReference type="EMBL" id="KAJ5323614.1"/>
    </source>
</evidence>
<sequence length="352" mass="38926">MVLLTSSTVSAIISMAVIALFTILLFFSGYVLQQQSVRNIQNAIRPRSDPASLKDHGAAFPKSQKRGLAGPDLGLGDDQGILQGSQNSRAKGNYAYLQLLSSPDPSDICSAILFFKQLATNGTAVQDRLFMYPEQWDRMSAKKLGKPASVALSILHAASIKYGIWLLPIDMTAATSQGYETTDTKLLRLGQIQFMQYDSVLYVQSPGIVLDTERLDDVLLSRPLPGRHDKKRLESFNNEAWIPMALRAERDDRLPPVYLITVNNVGGGHVQARTHIPNVALPGFGSLITPPWGYKPGDTGDETIQQPAYVYFENDRDGQVKWAGNPLFGTWRAQQSEVCEGLDLDDDIYHEQ</sequence>
<name>A0A9W9U9H4_9EURO</name>
<feature type="compositionally biased region" description="Basic and acidic residues" evidence="1">
    <location>
        <begin position="47"/>
        <end position="57"/>
    </location>
</feature>
<reference evidence="3" key="2">
    <citation type="journal article" date="2023" name="IMA Fungus">
        <title>Comparative genomic study of the Penicillium genus elucidates a diverse pangenome and 15 lateral gene transfer events.</title>
        <authorList>
            <person name="Petersen C."/>
            <person name="Sorensen T."/>
            <person name="Nielsen M.R."/>
            <person name="Sondergaard T.E."/>
            <person name="Sorensen J.L."/>
            <person name="Fitzpatrick D.A."/>
            <person name="Frisvad J.C."/>
            <person name="Nielsen K.L."/>
        </authorList>
    </citation>
    <scope>NUCLEOTIDE SEQUENCE</scope>
    <source>
        <strain evidence="3">IBT 21472</strain>
    </source>
</reference>
<dbReference type="Proteomes" id="UP001147746">
    <property type="component" value="Unassembled WGS sequence"/>
</dbReference>
<organism evidence="3 4">
    <name type="scientific">Penicillium atrosanguineum</name>
    <dbReference type="NCBI Taxonomy" id="1132637"/>
    <lineage>
        <taxon>Eukaryota</taxon>
        <taxon>Fungi</taxon>
        <taxon>Dikarya</taxon>
        <taxon>Ascomycota</taxon>
        <taxon>Pezizomycotina</taxon>
        <taxon>Eurotiomycetes</taxon>
        <taxon>Eurotiomycetidae</taxon>
        <taxon>Eurotiales</taxon>
        <taxon>Aspergillaceae</taxon>
        <taxon>Penicillium</taxon>
    </lineage>
</organism>
<dbReference type="EMBL" id="JAPZBO010000002">
    <property type="protein sequence ID" value="KAJ5323614.1"/>
    <property type="molecule type" value="Genomic_DNA"/>
</dbReference>
<evidence type="ECO:0000256" key="2">
    <source>
        <dbReference type="SAM" id="Phobius"/>
    </source>
</evidence>
<feature type="transmembrane region" description="Helical" evidence="2">
    <location>
        <begin position="12"/>
        <end position="32"/>
    </location>
</feature>
<reference evidence="3" key="1">
    <citation type="submission" date="2022-12" db="EMBL/GenBank/DDBJ databases">
        <authorList>
            <person name="Petersen C."/>
        </authorList>
    </citation>
    <scope>NUCLEOTIDE SEQUENCE</scope>
    <source>
        <strain evidence="3">IBT 21472</strain>
    </source>
</reference>
<comment type="caution">
    <text evidence="3">The sequence shown here is derived from an EMBL/GenBank/DDBJ whole genome shotgun (WGS) entry which is preliminary data.</text>
</comment>